<evidence type="ECO:0000256" key="5">
    <source>
        <dbReference type="ARBA" id="ARBA00023002"/>
    </source>
</evidence>
<keyword evidence="12" id="KW-1185">Reference proteome</keyword>
<comment type="cofactor">
    <cofactor evidence="1 8">
        <name>heme</name>
        <dbReference type="ChEBI" id="CHEBI:30413"/>
    </cofactor>
</comment>
<dbReference type="GO" id="GO:0005506">
    <property type="term" value="F:iron ion binding"/>
    <property type="evidence" value="ECO:0007669"/>
    <property type="project" value="InterPro"/>
</dbReference>
<keyword evidence="6 8" id="KW-0408">Iron</keyword>
<protein>
    <recommendedName>
        <fullName evidence="13">Cytochrome P450</fullName>
    </recommendedName>
</protein>
<evidence type="ECO:0000256" key="1">
    <source>
        <dbReference type="ARBA" id="ARBA00001971"/>
    </source>
</evidence>
<comment type="similarity">
    <text evidence="2 9">Belongs to the cytochrome P450 family.</text>
</comment>
<dbReference type="AlphaFoldDB" id="A0AAD9XTU5"/>
<evidence type="ECO:0000256" key="4">
    <source>
        <dbReference type="ARBA" id="ARBA00022723"/>
    </source>
</evidence>
<accession>A0AAD9XTU5</accession>
<evidence type="ECO:0008006" key="13">
    <source>
        <dbReference type="Google" id="ProtNLM"/>
    </source>
</evidence>
<dbReference type="GO" id="GO:0020037">
    <property type="term" value="F:heme binding"/>
    <property type="evidence" value="ECO:0007669"/>
    <property type="project" value="InterPro"/>
</dbReference>
<evidence type="ECO:0000256" key="6">
    <source>
        <dbReference type="ARBA" id="ARBA00023004"/>
    </source>
</evidence>
<keyword evidence="5 9" id="KW-0560">Oxidoreductase</keyword>
<dbReference type="Gene3D" id="1.10.630.10">
    <property type="entry name" value="Cytochrome P450"/>
    <property type="match status" value="1"/>
</dbReference>
<dbReference type="PROSITE" id="PS00086">
    <property type="entry name" value="CYTOCHROME_P450"/>
    <property type="match status" value="1"/>
</dbReference>
<dbReference type="GO" id="GO:0016705">
    <property type="term" value="F:oxidoreductase activity, acting on paired donors, with incorporation or reduction of molecular oxygen"/>
    <property type="evidence" value="ECO:0007669"/>
    <property type="project" value="InterPro"/>
</dbReference>
<dbReference type="InterPro" id="IPR001128">
    <property type="entry name" value="Cyt_P450"/>
</dbReference>
<dbReference type="PRINTS" id="PR00385">
    <property type="entry name" value="P450"/>
</dbReference>
<dbReference type="PANTHER" id="PTHR47955">
    <property type="entry name" value="CYTOCHROME P450 FAMILY 71 PROTEIN"/>
    <property type="match status" value="1"/>
</dbReference>
<dbReference type="EMBL" id="JANJYI010000001">
    <property type="protein sequence ID" value="KAK2665422.1"/>
    <property type="molecule type" value="Genomic_DNA"/>
</dbReference>
<feature type="binding site" description="axial binding residue" evidence="8">
    <location>
        <position position="444"/>
    </location>
    <ligand>
        <name>heme</name>
        <dbReference type="ChEBI" id="CHEBI:30413"/>
    </ligand>
    <ligandPart>
        <name>Fe</name>
        <dbReference type="ChEBI" id="CHEBI:18248"/>
    </ligandPart>
</feature>
<keyword evidence="10" id="KW-0812">Transmembrane</keyword>
<dbReference type="CDD" id="cd11072">
    <property type="entry name" value="CYP71-like"/>
    <property type="match status" value="1"/>
</dbReference>
<organism evidence="11 12">
    <name type="scientific">Dipteronia dyeriana</name>
    <dbReference type="NCBI Taxonomy" id="168575"/>
    <lineage>
        <taxon>Eukaryota</taxon>
        <taxon>Viridiplantae</taxon>
        <taxon>Streptophyta</taxon>
        <taxon>Embryophyta</taxon>
        <taxon>Tracheophyta</taxon>
        <taxon>Spermatophyta</taxon>
        <taxon>Magnoliopsida</taxon>
        <taxon>eudicotyledons</taxon>
        <taxon>Gunneridae</taxon>
        <taxon>Pentapetalae</taxon>
        <taxon>rosids</taxon>
        <taxon>malvids</taxon>
        <taxon>Sapindales</taxon>
        <taxon>Sapindaceae</taxon>
        <taxon>Hippocastanoideae</taxon>
        <taxon>Acereae</taxon>
        <taxon>Dipteronia</taxon>
    </lineage>
</organism>
<feature type="transmembrane region" description="Helical" evidence="10">
    <location>
        <begin position="6"/>
        <end position="26"/>
    </location>
</feature>
<dbReference type="SUPFAM" id="SSF48264">
    <property type="entry name" value="Cytochrome P450"/>
    <property type="match status" value="1"/>
</dbReference>
<evidence type="ECO:0000256" key="10">
    <source>
        <dbReference type="SAM" id="Phobius"/>
    </source>
</evidence>
<proteinExistence type="inferred from homology"/>
<evidence type="ECO:0000313" key="11">
    <source>
        <dbReference type="EMBL" id="KAK2665422.1"/>
    </source>
</evidence>
<dbReference type="InterPro" id="IPR002401">
    <property type="entry name" value="Cyt_P450_E_grp-I"/>
</dbReference>
<dbReference type="FunFam" id="1.10.630.10:FF:000008">
    <property type="entry name" value="Cytochrome P450 71D8"/>
    <property type="match status" value="1"/>
</dbReference>
<keyword evidence="10" id="KW-1133">Transmembrane helix</keyword>
<evidence type="ECO:0000256" key="3">
    <source>
        <dbReference type="ARBA" id="ARBA00022617"/>
    </source>
</evidence>
<gene>
    <name evidence="11" type="ORF">Ddye_003996</name>
</gene>
<keyword evidence="3 8" id="KW-0349">Heme</keyword>
<evidence type="ECO:0000256" key="7">
    <source>
        <dbReference type="ARBA" id="ARBA00023033"/>
    </source>
</evidence>
<dbReference type="Pfam" id="PF00067">
    <property type="entry name" value="p450"/>
    <property type="match status" value="1"/>
</dbReference>
<evidence type="ECO:0000256" key="9">
    <source>
        <dbReference type="RuleBase" id="RU000461"/>
    </source>
</evidence>
<evidence type="ECO:0000313" key="12">
    <source>
        <dbReference type="Proteomes" id="UP001280121"/>
    </source>
</evidence>
<dbReference type="PANTHER" id="PTHR47955:SF8">
    <property type="entry name" value="CYTOCHROME P450 71D11-LIKE"/>
    <property type="match status" value="1"/>
</dbReference>
<keyword evidence="7 9" id="KW-0503">Monooxygenase</keyword>
<keyword evidence="4 8" id="KW-0479">Metal-binding</keyword>
<sequence>MEYYQFPSLPILLTFLVFVFMILKFLKTWKTSNPPPGPWKLPLIGNIHQLGSLPHRRLRDLANKFGPMMHLQVGQVSHIVVSSPETAKEIMKIHDINFADRPRLYILKFYNHTDIAFSPYGNYYRQMRKICSLELLSPKRVQSFRSIREEEVSNFVRSISSNAGSSINLTKMLYSLTNDIIARAAFGKKCKDKEAFIQVALKIVELGAGFNIPDVFPSNKLVEVLSACGMLSELDKYFPQGDKILDNIIHEHRASKAIGKTTDVAGEAEEDLLHVLLNIMDQGNLEVPLTAENIKAVILDLFIAGTETSTTTLEWVISELLVNPRVLAKAQAEVRQIFDRKGNVVDESGLHELEYLKLVIKETLRLRPALPLVVPRECRESCKINGYDIPVGTRIIVNAWAMGRDPNYWTEPELFYPERFLGSSIDYKGANFEFIPFGSGRRMCPGLSFGIANVELPIANLLYHFNWKLPNGTKNEDLDMTESFGATVKRKNDIYFIPTLYHPPPPPPPPPSM</sequence>
<dbReference type="Proteomes" id="UP001280121">
    <property type="component" value="Unassembled WGS sequence"/>
</dbReference>
<name>A0AAD9XTU5_9ROSI</name>
<keyword evidence="10" id="KW-0472">Membrane</keyword>
<comment type="caution">
    <text evidence="11">The sequence shown here is derived from an EMBL/GenBank/DDBJ whole genome shotgun (WGS) entry which is preliminary data.</text>
</comment>
<dbReference type="InterPro" id="IPR017972">
    <property type="entry name" value="Cyt_P450_CS"/>
</dbReference>
<dbReference type="InterPro" id="IPR036396">
    <property type="entry name" value="Cyt_P450_sf"/>
</dbReference>
<dbReference type="PRINTS" id="PR00463">
    <property type="entry name" value="EP450I"/>
</dbReference>
<dbReference type="GO" id="GO:0004497">
    <property type="term" value="F:monooxygenase activity"/>
    <property type="evidence" value="ECO:0007669"/>
    <property type="project" value="UniProtKB-KW"/>
</dbReference>
<evidence type="ECO:0000256" key="2">
    <source>
        <dbReference type="ARBA" id="ARBA00010617"/>
    </source>
</evidence>
<evidence type="ECO:0000256" key="8">
    <source>
        <dbReference type="PIRSR" id="PIRSR602401-1"/>
    </source>
</evidence>
<reference evidence="11" key="1">
    <citation type="journal article" date="2023" name="Plant J.">
        <title>Genome sequences and population genomics provide insights into the demographic history, inbreeding, and mutation load of two 'living fossil' tree species of Dipteronia.</title>
        <authorList>
            <person name="Feng Y."/>
            <person name="Comes H.P."/>
            <person name="Chen J."/>
            <person name="Zhu S."/>
            <person name="Lu R."/>
            <person name="Zhang X."/>
            <person name="Li P."/>
            <person name="Qiu J."/>
            <person name="Olsen K.M."/>
            <person name="Qiu Y."/>
        </authorList>
    </citation>
    <scope>NUCLEOTIDE SEQUENCE</scope>
    <source>
        <strain evidence="11">KIB01</strain>
    </source>
</reference>